<dbReference type="InterPro" id="IPR013766">
    <property type="entry name" value="Thioredoxin_domain"/>
</dbReference>
<proteinExistence type="predicted"/>
<keyword evidence="4" id="KW-1185">Reference proteome</keyword>
<evidence type="ECO:0000313" key="4">
    <source>
        <dbReference type="Proteomes" id="UP000693970"/>
    </source>
</evidence>
<dbReference type="OrthoDB" id="273823at2759"/>
<dbReference type="GO" id="GO:0016491">
    <property type="term" value="F:oxidoreductase activity"/>
    <property type="evidence" value="ECO:0007669"/>
    <property type="project" value="InterPro"/>
</dbReference>
<gene>
    <name evidence="3" type="ORF">IV203_008384</name>
</gene>
<feature type="domain" description="Thioredoxin" evidence="2">
    <location>
        <begin position="3"/>
        <end position="147"/>
    </location>
</feature>
<dbReference type="InterPro" id="IPR000866">
    <property type="entry name" value="AhpC/TSA"/>
</dbReference>
<comment type="caution">
    <text evidence="3">The sequence shown here is derived from an EMBL/GenBank/DDBJ whole genome shotgun (WGS) entry which is preliminary data.</text>
</comment>
<feature type="compositionally biased region" description="Polar residues" evidence="1">
    <location>
        <begin position="186"/>
        <end position="197"/>
    </location>
</feature>
<sequence length="207" mass="23339">MPVADLPQLPLVCLKTADFKDTKEVTRGKNTVIDFWTTKCTRCPDALDKLNHMAQDPKYQDVQFISICCDKLDGARDIIEKEDDLRWQNIDHYFMSQDDKETAKKALGFKQVPYYVVLDEEGNIQQSGGGKQVDFDEIPGIIRPQTPPPSPMKGEEPTESSFDDIGLGSDDEFCLDFVNKLGMTDGPNNGHSTSQVIDETFFDDDDF</sequence>
<dbReference type="GO" id="GO:0016209">
    <property type="term" value="F:antioxidant activity"/>
    <property type="evidence" value="ECO:0007669"/>
    <property type="project" value="InterPro"/>
</dbReference>
<dbReference type="EMBL" id="JAGRRH010000017">
    <property type="protein sequence ID" value="KAG7352336.1"/>
    <property type="molecule type" value="Genomic_DNA"/>
</dbReference>
<dbReference type="Proteomes" id="UP000693970">
    <property type="component" value="Unassembled WGS sequence"/>
</dbReference>
<reference evidence="3" key="2">
    <citation type="submission" date="2021-04" db="EMBL/GenBank/DDBJ databases">
        <authorList>
            <person name="Podell S."/>
        </authorList>
    </citation>
    <scope>NUCLEOTIDE SEQUENCE</scope>
    <source>
        <strain evidence="3">Hildebrandi</strain>
    </source>
</reference>
<evidence type="ECO:0000256" key="1">
    <source>
        <dbReference type="SAM" id="MobiDB-lite"/>
    </source>
</evidence>
<dbReference type="PANTHER" id="PTHR42852">
    <property type="entry name" value="THIOL:DISULFIDE INTERCHANGE PROTEIN DSBE"/>
    <property type="match status" value="1"/>
</dbReference>
<feature type="region of interest" description="Disordered" evidence="1">
    <location>
        <begin position="142"/>
        <end position="165"/>
    </location>
</feature>
<dbReference type="PANTHER" id="PTHR42852:SF13">
    <property type="entry name" value="PROTEIN DIPZ"/>
    <property type="match status" value="1"/>
</dbReference>
<name>A0A9K3L046_9STRA</name>
<protein>
    <submittedName>
        <fullName evidence="3">AhpC/TSA family protein</fullName>
    </submittedName>
</protein>
<evidence type="ECO:0000259" key="2">
    <source>
        <dbReference type="PROSITE" id="PS51352"/>
    </source>
</evidence>
<dbReference type="AlphaFoldDB" id="A0A9K3L046"/>
<evidence type="ECO:0000313" key="3">
    <source>
        <dbReference type="EMBL" id="KAG7352336.1"/>
    </source>
</evidence>
<reference evidence="3" key="1">
    <citation type="journal article" date="2021" name="Sci. Rep.">
        <title>Diploid genomic architecture of Nitzschia inconspicua, an elite biomass production diatom.</title>
        <authorList>
            <person name="Oliver A."/>
            <person name="Podell S."/>
            <person name="Pinowska A."/>
            <person name="Traller J.C."/>
            <person name="Smith S.R."/>
            <person name="McClure R."/>
            <person name="Beliaev A."/>
            <person name="Bohutskyi P."/>
            <person name="Hill E.A."/>
            <person name="Rabines A."/>
            <person name="Zheng H."/>
            <person name="Allen L.Z."/>
            <person name="Kuo A."/>
            <person name="Grigoriev I.V."/>
            <person name="Allen A.E."/>
            <person name="Hazlebeck D."/>
            <person name="Allen E.E."/>
        </authorList>
    </citation>
    <scope>NUCLEOTIDE SEQUENCE</scope>
    <source>
        <strain evidence="3">Hildebrandi</strain>
    </source>
</reference>
<accession>A0A9K3L046</accession>
<organism evidence="3 4">
    <name type="scientific">Nitzschia inconspicua</name>
    <dbReference type="NCBI Taxonomy" id="303405"/>
    <lineage>
        <taxon>Eukaryota</taxon>
        <taxon>Sar</taxon>
        <taxon>Stramenopiles</taxon>
        <taxon>Ochrophyta</taxon>
        <taxon>Bacillariophyta</taxon>
        <taxon>Bacillariophyceae</taxon>
        <taxon>Bacillariophycidae</taxon>
        <taxon>Bacillariales</taxon>
        <taxon>Bacillariaceae</taxon>
        <taxon>Nitzschia</taxon>
    </lineage>
</organism>
<dbReference type="InterPro" id="IPR050553">
    <property type="entry name" value="Thioredoxin_ResA/DsbE_sf"/>
</dbReference>
<dbReference type="PROSITE" id="PS51352">
    <property type="entry name" value="THIOREDOXIN_2"/>
    <property type="match status" value="1"/>
</dbReference>
<dbReference type="Pfam" id="PF00578">
    <property type="entry name" value="AhpC-TSA"/>
    <property type="match status" value="1"/>
</dbReference>
<feature type="region of interest" description="Disordered" evidence="1">
    <location>
        <begin position="184"/>
        <end position="207"/>
    </location>
</feature>